<feature type="transmembrane region" description="Helical" evidence="5">
    <location>
        <begin position="527"/>
        <end position="546"/>
    </location>
</feature>
<feature type="domain" description="Gram-positive cocci surface proteins LPxTG" evidence="6">
    <location>
        <begin position="518"/>
        <end position="552"/>
    </location>
</feature>
<dbReference type="RefSeq" id="WP_309954751.1">
    <property type="nucleotide sequence ID" value="NZ_JAVDUJ010000001.1"/>
</dbReference>
<evidence type="ECO:0000259" key="6">
    <source>
        <dbReference type="PROSITE" id="PS50847"/>
    </source>
</evidence>
<sequence>MFGKNDGKDAYRARHKVEVSPKYSSFGVKSAMVGSLFALGVPTANASILSIGSENPDLKLSPLVYNDATSIDLLGDYTPDHAEATDIDFIGNETPGRSELVANDATDIYNLDSETPGRDYLVNNDATNIENIGSETPERLEMADTTANNVENIGATAPVRGANLGNHREARSIAELDATPYETVAWNETLSAAEDEEIWGSFHTSSGGKLDVTVTDKPAAGDATLIGAIDSYTPDHAEATDIDFIGNETPGRSELVANDATDIYNLDSETPGRDYLVNNDATNIENIGSETPERLEMADTTANNVENIGATAPVRGANLGNHREARSIAELDATPYETVAWNETLSAAEDEEIWGSFHTGSGGKLDVTVTDKPAAGDATVLPKDAAGSSLTGALEYPKLTGLSDFGTPVNEADTKDRLGLPATLPATENGSEFRGALEYPKLAGYSAIGTNVNEADTKDQPGTAAVLPKSAAGATFAGKLEYPEIAGVKDFGLSASGADAKNKPNTPVLDSTAAAAELPQTGADQRGGLLGAAALVLAGVASIFGSRKRRQD</sequence>
<evidence type="ECO:0000313" key="8">
    <source>
        <dbReference type="Proteomes" id="UP001266099"/>
    </source>
</evidence>
<gene>
    <name evidence="7" type="ORF">J2S36_000264</name>
</gene>
<accession>A0ABU1T002</accession>
<name>A0ABU1T002_9ACTO</name>
<keyword evidence="4" id="KW-0572">Peptidoglycan-anchor</keyword>
<evidence type="ECO:0000256" key="5">
    <source>
        <dbReference type="SAM" id="Phobius"/>
    </source>
</evidence>
<evidence type="ECO:0000256" key="3">
    <source>
        <dbReference type="ARBA" id="ARBA00022729"/>
    </source>
</evidence>
<dbReference type="EMBL" id="JAVDUJ010000001">
    <property type="protein sequence ID" value="MDR6938721.1"/>
    <property type="molecule type" value="Genomic_DNA"/>
</dbReference>
<keyword evidence="8" id="KW-1185">Reference proteome</keyword>
<evidence type="ECO:0000256" key="2">
    <source>
        <dbReference type="ARBA" id="ARBA00022525"/>
    </source>
</evidence>
<evidence type="ECO:0000256" key="1">
    <source>
        <dbReference type="ARBA" id="ARBA00022512"/>
    </source>
</evidence>
<proteinExistence type="predicted"/>
<keyword evidence="5" id="KW-0812">Transmembrane</keyword>
<evidence type="ECO:0000313" key="7">
    <source>
        <dbReference type="EMBL" id="MDR6938721.1"/>
    </source>
</evidence>
<evidence type="ECO:0000256" key="4">
    <source>
        <dbReference type="ARBA" id="ARBA00023088"/>
    </source>
</evidence>
<protein>
    <submittedName>
        <fullName evidence="7">LPXTG-motif cell wall-anchored protein</fullName>
    </submittedName>
</protein>
<dbReference type="InterPro" id="IPR019931">
    <property type="entry name" value="LPXTG_anchor"/>
</dbReference>
<organism evidence="7 8">
    <name type="scientific">Arcanobacterium hippocoleae</name>
    <dbReference type="NCBI Taxonomy" id="149017"/>
    <lineage>
        <taxon>Bacteria</taxon>
        <taxon>Bacillati</taxon>
        <taxon>Actinomycetota</taxon>
        <taxon>Actinomycetes</taxon>
        <taxon>Actinomycetales</taxon>
        <taxon>Actinomycetaceae</taxon>
        <taxon>Arcanobacterium</taxon>
    </lineage>
</organism>
<keyword evidence="3" id="KW-0732">Signal</keyword>
<keyword evidence="1" id="KW-0134">Cell wall</keyword>
<comment type="caution">
    <text evidence="7">The sequence shown here is derived from an EMBL/GenBank/DDBJ whole genome shotgun (WGS) entry which is preliminary data.</text>
</comment>
<dbReference type="PROSITE" id="PS50847">
    <property type="entry name" value="GRAM_POS_ANCHORING"/>
    <property type="match status" value="1"/>
</dbReference>
<keyword evidence="5" id="KW-1133">Transmembrane helix</keyword>
<reference evidence="7 8" key="1">
    <citation type="submission" date="2023-07" db="EMBL/GenBank/DDBJ databases">
        <title>Sequencing the genomes of 1000 actinobacteria strains.</title>
        <authorList>
            <person name="Klenk H.-P."/>
        </authorList>
    </citation>
    <scope>NUCLEOTIDE SEQUENCE [LARGE SCALE GENOMIC DNA]</scope>
    <source>
        <strain evidence="7 8">DSM 15539</strain>
    </source>
</reference>
<dbReference type="Proteomes" id="UP001266099">
    <property type="component" value="Unassembled WGS sequence"/>
</dbReference>
<keyword evidence="2" id="KW-0964">Secreted</keyword>
<dbReference type="NCBIfam" id="TIGR01167">
    <property type="entry name" value="LPXTG_anchor"/>
    <property type="match status" value="1"/>
</dbReference>
<keyword evidence="5" id="KW-0472">Membrane</keyword>
<dbReference type="Pfam" id="PF00746">
    <property type="entry name" value="Gram_pos_anchor"/>
    <property type="match status" value="1"/>
</dbReference>